<comment type="caution">
    <text evidence="1">The sequence shown here is derived from an EMBL/GenBank/DDBJ whole genome shotgun (WGS) entry which is preliminary data.</text>
</comment>
<proteinExistence type="predicted"/>
<accession>A0ACC2MCC4</accession>
<evidence type="ECO:0000313" key="2">
    <source>
        <dbReference type="Proteomes" id="UP001234297"/>
    </source>
</evidence>
<name>A0ACC2MCC4_PERAE</name>
<dbReference type="Proteomes" id="UP001234297">
    <property type="component" value="Chromosome 2"/>
</dbReference>
<protein>
    <submittedName>
        <fullName evidence="1">Uncharacterized protein</fullName>
    </submittedName>
</protein>
<evidence type="ECO:0000313" key="1">
    <source>
        <dbReference type="EMBL" id="KAJ8643078.1"/>
    </source>
</evidence>
<organism evidence="1 2">
    <name type="scientific">Persea americana</name>
    <name type="common">Avocado</name>
    <dbReference type="NCBI Taxonomy" id="3435"/>
    <lineage>
        <taxon>Eukaryota</taxon>
        <taxon>Viridiplantae</taxon>
        <taxon>Streptophyta</taxon>
        <taxon>Embryophyta</taxon>
        <taxon>Tracheophyta</taxon>
        <taxon>Spermatophyta</taxon>
        <taxon>Magnoliopsida</taxon>
        <taxon>Magnoliidae</taxon>
        <taxon>Laurales</taxon>
        <taxon>Lauraceae</taxon>
        <taxon>Persea</taxon>
    </lineage>
</organism>
<gene>
    <name evidence="1" type="ORF">MRB53_004826</name>
</gene>
<reference evidence="1 2" key="1">
    <citation type="journal article" date="2022" name="Hortic Res">
        <title>A haplotype resolved chromosomal level avocado genome allows analysis of novel avocado genes.</title>
        <authorList>
            <person name="Nath O."/>
            <person name="Fletcher S.J."/>
            <person name="Hayward A."/>
            <person name="Shaw L.M."/>
            <person name="Masouleh A.K."/>
            <person name="Furtado A."/>
            <person name="Henry R.J."/>
            <person name="Mitter N."/>
        </authorList>
    </citation>
    <scope>NUCLEOTIDE SEQUENCE [LARGE SCALE GENOMIC DNA]</scope>
    <source>
        <strain evidence="2">cv. Hass</strain>
    </source>
</reference>
<dbReference type="EMBL" id="CM056810">
    <property type="protein sequence ID" value="KAJ8643078.1"/>
    <property type="molecule type" value="Genomic_DNA"/>
</dbReference>
<sequence>MASTYFRNKNLHASPYLPFIQPVGLITTVGFLQSFYKLGFPLYILFISALSHFHRELHFRSFMWKFFFLRSMEISAFHHQIFLLASKERSLE</sequence>
<keyword evidence="2" id="KW-1185">Reference proteome</keyword>